<feature type="domain" description="Flagellar hook-associated protein 2 N-terminal" evidence="6">
    <location>
        <begin position="8"/>
        <end position="106"/>
    </location>
</feature>
<dbReference type="Proteomes" id="UP001597120">
    <property type="component" value="Unassembled WGS sequence"/>
</dbReference>
<evidence type="ECO:0000256" key="3">
    <source>
        <dbReference type="ARBA" id="ARBA00023054"/>
    </source>
</evidence>
<accession>A0ABW3DAY3</accession>
<evidence type="ECO:0000313" key="9">
    <source>
        <dbReference type="Proteomes" id="UP001597120"/>
    </source>
</evidence>
<comment type="similarity">
    <text evidence="1 5">Belongs to the FliD family.</text>
</comment>
<comment type="subunit">
    <text evidence="2 5">Homopentamer.</text>
</comment>
<comment type="function">
    <text evidence="5">Required for morphogenesis and for the elongation of the flagellar filament by facilitating polymerization of the flagellin monomers at the tip of growing filament. Forms a capping structure, which prevents flagellin subunits (transported through the central channel of the flagellum) from leaking out without polymerization at the distal end.</text>
</comment>
<dbReference type="PANTHER" id="PTHR30288:SF0">
    <property type="entry name" value="FLAGELLAR HOOK-ASSOCIATED PROTEIN 2"/>
    <property type="match status" value="1"/>
</dbReference>
<protein>
    <recommendedName>
        <fullName evidence="5">Flagellar hook-associated protein 2</fullName>
        <shortName evidence="5">HAP2</shortName>
    </recommendedName>
    <alternativeName>
        <fullName evidence="5">Flagellar cap protein</fullName>
    </alternativeName>
</protein>
<reference evidence="9" key="1">
    <citation type="journal article" date="2019" name="Int. J. Syst. Evol. Microbiol.">
        <title>The Global Catalogue of Microorganisms (GCM) 10K type strain sequencing project: providing services to taxonomists for standard genome sequencing and annotation.</title>
        <authorList>
            <consortium name="The Broad Institute Genomics Platform"/>
            <consortium name="The Broad Institute Genome Sequencing Center for Infectious Disease"/>
            <person name="Wu L."/>
            <person name="Ma J."/>
        </authorList>
    </citation>
    <scope>NUCLEOTIDE SEQUENCE [LARGE SCALE GENOMIC DNA]</scope>
    <source>
        <strain evidence="9">CCUG 57263</strain>
    </source>
</reference>
<evidence type="ECO:0000313" key="8">
    <source>
        <dbReference type="EMBL" id="MFD0870487.1"/>
    </source>
</evidence>
<dbReference type="InterPro" id="IPR010809">
    <property type="entry name" value="FliD_C"/>
</dbReference>
<keyword evidence="4 5" id="KW-0975">Bacterial flagellum</keyword>
<evidence type="ECO:0000256" key="1">
    <source>
        <dbReference type="ARBA" id="ARBA00009764"/>
    </source>
</evidence>
<dbReference type="PANTHER" id="PTHR30288">
    <property type="entry name" value="FLAGELLAR CAP/ASSEMBLY PROTEIN FLID"/>
    <property type="match status" value="1"/>
</dbReference>
<keyword evidence="3" id="KW-0175">Coiled coil</keyword>
<dbReference type="Pfam" id="PF07196">
    <property type="entry name" value="Flagellin_IN"/>
    <property type="match status" value="1"/>
</dbReference>
<proteinExistence type="inferred from homology"/>
<dbReference type="RefSeq" id="WP_379289184.1">
    <property type="nucleotide sequence ID" value="NZ_JBHTIU010000048.1"/>
</dbReference>
<evidence type="ECO:0000256" key="2">
    <source>
        <dbReference type="ARBA" id="ARBA00011255"/>
    </source>
</evidence>
<keyword evidence="5" id="KW-0964">Secreted</keyword>
<sequence>MRISGFASGMDIDAMVKELMQAHRKPLDKLTQQKQTIEWQREKYREINSKLVDFRNNKLFNLNMNSTLGALKSTVSGNTAAVSAKAVSGSMAGSLEIRVGSLATAARISGGSMDADVTAETVIGDKAGKLIVNDVEIEISSEDTIQSVVNKINSNKDAKVTAFFDSQTGRMSLVSKETGAINDDGKIKLSDDNNKLVDFFKLNAGSSDSVAGTDASVTINGIETTRSSNTFMVNGVEITLHAPTPDGAQSSIVTTSMDTDKVVDTIKSFIDDYNSLLKLLNDTVEEKKYRDFQPLTSDQKKELKEDDIKRWEEKAKSGLLRNDTILKKMITDLRLDIMSPVTIGKDAEGNDIKMILDDIGITTGRWEDKGKLVLKDEAKLREMLEKNPEDVIALFTSKGTPDAEGNTPKNTQGIFQKMYDDVKVTLDSLFDKAGTSRFSNTLDDPLNEESIIGKELKNLDKRISDTNRKLLNLENRYYRQFTAMEVAINKFNAQSGFLMNAFGG</sequence>
<dbReference type="Pfam" id="PF07195">
    <property type="entry name" value="FliD_C"/>
    <property type="match status" value="1"/>
</dbReference>
<name>A0ABW3DAY3_9BACL</name>
<evidence type="ECO:0000256" key="5">
    <source>
        <dbReference type="RuleBase" id="RU362066"/>
    </source>
</evidence>
<evidence type="ECO:0000259" key="6">
    <source>
        <dbReference type="Pfam" id="PF02465"/>
    </source>
</evidence>
<comment type="caution">
    <text evidence="8">The sequence shown here is derived from an EMBL/GenBank/DDBJ whole genome shotgun (WGS) entry which is preliminary data.</text>
</comment>
<evidence type="ECO:0000256" key="4">
    <source>
        <dbReference type="ARBA" id="ARBA00023143"/>
    </source>
</evidence>
<keyword evidence="8" id="KW-0282">Flagellum</keyword>
<keyword evidence="8" id="KW-0966">Cell projection</keyword>
<dbReference type="Pfam" id="PF02465">
    <property type="entry name" value="FliD_N"/>
    <property type="match status" value="1"/>
</dbReference>
<keyword evidence="9" id="KW-1185">Reference proteome</keyword>
<dbReference type="InterPro" id="IPR010810">
    <property type="entry name" value="Flagellin_hook_IN_motif"/>
</dbReference>
<evidence type="ECO:0000259" key="7">
    <source>
        <dbReference type="Pfam" id="PF07195"/>
    </source>
</evidence>
<keyword evidence="8" id="KW-0969">Cilium</keyword>
<organism evidence="8 9">
    <name type="scientific">Paenibacillus residui</name>
    <dbReference type="NCBI Taxonomy" id="629724"/>
    <lineage>
        <taxon>Bacteria</taxon>
        <taxon>Bacillati</taxon>
        <taxon>Bacillota</taxon>
        <taxon>Bacilli</taxon>
        <taxon>Bacillales</taxon>
        <taxon>Paenibacillaceae</taxon>
        <taxon>Paenibacillus</taxon>
    </lineage>
</organism>
<feature type="domain" description="Flagellar hook-associated protein 2 C-terminal" evidence="7">
    <location>
        <begin position="212"/>
        <end position="493"/>
    </location>
</feature>
<dbReference type="InterPro" id="IPR003481">
    <property type="entry name" value="FliD_N"/>
</dbReference>
<dbReference type="InterPro" id="IPR040026">
    <property type="entry name" value="FliD"/>
</dbReference>
<gene>
    <name evidence="8" type="primary">fliD</name>
    <name evidence="8" type="ORF">ACFQ03_15130</name>
</gene>
<dbReference type="EMBL" id="JBHTIU010000048">
    <property type="protein sequence ID" value="MFD0870487.1"/>
    <property type="molecule type" value="Genomic_DNA"/>
</dbReference>
<comment type="subcellular location">
    <subcellularLocation>
        <location evidence="5">Secreted</location>
    </subcellularLocation>
    <subcellularLocation>
        <location evidence="5">Bacterial flagellum</location>
    </subcellularLocation>
</comment>